<name>A0A346TPR7_9ABAC</name>
<evidence type="ECO:0000313" key="1">
    <source>
        <dbReference type="EMBL" id="AXU41577.1"/>
    </source>
</evidence>
<accession>A0A346TPR7</accession>
<reference evidence="1 2" key="1">
    <citation type="submission" date="2018-03" db="EMBL/GenBank/DDBJ databases">
        <title>Complete genome sequence of a second alphabaculovirus from the true armyworm, Mythimna unipuncta.</title>
        <authorList>
            <person name="Harrison R.L."/>
            <person name="Mowery J.D."/>
            <person name="Bauchan G.R."/>
            <person name="Theilmann D.A."/>
            <person name="Erlandson M.A."/>
        </authorList>
    </citation>
    <scope>NUCLEOTIDE SEQUENCE [LARGE SCALE GENOMIC DNA]</scope>
    <source>
        <strain evidence="1 2">KY310</strain>
    </source>
</reference>
<evidence type="ECO:0000313" key="2">
    <source>
        <dbReference type="Proteomes" id="UP000501969"/>
    </source>
</evidence>
<protein>
    <submittedName>
        <fullName evidence="1">ORF131</fullName>
    </submittedName>
</protein>
<sequence length="197" mass="22957">MDTPRITNAHTTTSAINTMTKSTNDPMRNAGLSSSSSTLTNRFEGGGNNLLSQYLIFTQERVLALSPVLSDVNQFVLRFIEPFVYEPGPLYAMRATLINDEPWFDYRVHAEIHFLERHDETDHGYGSDIDTEMYQITFNSDDMRKLLKCAPWDAMWSRNETRFMIRKMILPPNRRQKCKLTVNVYNELGQYKIIRNY</sequence>
<dbReference type="RefSeq" id="YP_010796589.1">
    <property type="nucleotide sequence ID" value="NC_076031.1"/>
</dbReference>
<dbReference type="EMBL" id="MH124167">
    <property type="protein sequence ID" value="AXU41577.1"/>
    <property type="molecule type" value="Genomic_DNA"/>
</dbReference>
<proteinExistence type="predicted"/>
<keyword evidence="2" id="KW-1185">Reference proteome</keyword>
<organism evidence="1 2">
    <name type="scientific">Mythimna unipuncta nucleopolyhedrovirus</name>
    <dbReference type="NCBI Taxonomy" id="447897"/>
    <lineage>
        <taxon>Viruses</taxon>
        <taxon>Viruses incertae sedis</taxon>
        <taxon>Naldaviricetes</taxon>
        <taxon>Lefavirales</taxon>
        <taxon>Baculoviridae</taxon>
        <taxon>Alphabaculovirus</taxon>
    </lineage>
</organism>
<dbReference type="KEGG" id="vg:80534084"/>
<dbReference type="GeneID" id="80534084"/>
<dbReference type="Proteomes" id="UP000501969">
    <property type="component" value="Segment"/>
</dbReference>